<comment type="caution">
    <text evidence="1">The sequence shown here is derived from an EMBL/GenBank/DDBJ whole genome shotgun (WGS) entry which is preliminary data.</text>
</comment>
<gene>
    <name evidence="1" type="ORF">AO370_1414</name>
</gene>
<sequence>MVLSSDCYVGFNQNQHNLGVIHFLWLIMVNTISANATDLTLKTTLG</sequence>
<organism evidence="1 2">
    <name type="scientific">Moraxella catarrhalis</name>
    <name type="common">Branhamella catarrhalis</name>
    <dbReference type="NCBI Taxonomy" id="480"/>
    <lineage>
        <taxon>Bacteria</taxon>
        <taxon>Pseudomonadati</taxon>
        <taxon>Pseudomonadota</taxon>
        <taxon>Gammaproteobacteria</taxon>
        <taxon>Moraxellales</taxon>
        <taxon>Moraxellaceae</taxon>
        <taxon>Moraxella</taxon>
    </lineage>
</organism>
<name>A0AB36DM37_MORCA</name>
<accession>A0AB36DM37</accession>
<dbReference type="EMBL" id="LXHQ01000035">
    <property type="protein sequence ID" value="OAV24468.1"/>
    <property type="molecule type" value="Genomic_DNA"/>
</dbReference>
<dbReference type="AlphaFoldDB" id="A0AB36DM37"/>
<dbReference type="Proteomes" id="UP000078295">
    <property type="component" value="Unassembled WGS sequence"/>
</dbReference>
<proteinExistence type="predicted"/>
<evidence type="ECO:0000313" key="1">
    <source>
        <dbReference type="EMBL" id="OAV24468.1"/>
    </source>
</evidence>
<reference evidence="1 2" key="1">
    <citation type="journal article" date="2016" name="Genome Biol. Evol.">
        <title>Comparative Genomic Analyses of the Moraxella catarrhalis Serosensitive and Seroresistant Lineages Demonstrate Their Independent Evolution.</title>
        <authorList>
            <person name="Earl J.P."/>
            <person name="de Vries S.P."/>
            <person name="Ahmed A."/>
            <person name="Powell E."/>
            <person name="Schultz M.P."/>
            <person name="Hermans P.W."/>
            <person name="Hill D.J."/>
            <person name="Zhou Z."/>
            <person name="Constantinidou C.I."/>
            <person name="Hu F.Z."/>
            <person name="Bootsma H.J."/>
            <person name="Ehrlich G.D."/>
        </authorList>
    </citation>
    <scope>NUCLEOTIDE SEQUENCE [LARGE SCALE GENOMIC DNA]</scope>
    <source>
        <strain evidence="1 2">F23</strain>
    </source>
</reference>
<protein>
    <submittedName>
        <fullName evidence="1">Uncharacterized protein</fullName>
    </submittedName>
</protein>
<evidence type="ECO:0000313" key="2">
    <source>
        <dbReference type="Proteomes" id="UP000078295"/>
    </source>
</evidence>